<organism evidence="1">
    <name type="scientific">Rhizophora mucronata</name>
    <name type="common">Asiatic mangrove</name>
    <dbReference type="NCBI Taxonomy" id="61149"/>
    <lineage>
        <taxon>Eukaryota</taxon>
        <taxon>Viridiplantae</taxon>
        <taxon>Streptophyta</taxon>
        <taxon>Embryophyta</taxon>
        <taxon>Tracheophyta</taxon>
        <taxon>Spermatophyta</taxon>
        <taxon>Magnoliopsida</taxon>
        <taxon>eudicotyledons</taxon>
        <taxon>Gunneridae</taxon>
        <taxon>Pentapetalae</taxon>
        <taxon>rosids</taxon>
        <taxon>fabids</taxon>
        <taxon>Malpighiales</taxon>
        <taxon>Rhizophoraceae</taxon>
        <taxon>Rhizophora</taxon>
    </lineage>
</organism>
<evidence type="ECO:0000313" key="1">
    <source>
        <dbReference type="EMBL" id="MBX66759.1"/>
    </source>
</evidence>
<proteinExistence type="predicted"/>
<reference evidence="1" key="1">
    <citation type="submission" date="2018-02" db="EMBL/GenBank/DDBJ databases">
        <title>Rhizophora mucronata_Transcriptome.</title>
        <authorList>
            <person name="Meera S.P."/>
            <person name="Sreeshan A."/>
            <person name="Augustine A."/>
        </authorList>
    </citation>
    <scope>NUCLEOTIDE SEQUENCE</scope>
    <source>
        <tissue evidence="1">Leaf</tissue>
    </source>
</reference>
<protein>
    <submittedName>
        <fullName evidence="1">Uncharacterized protein</fullName>
    </submittedName>
</protein>
<name>A0A2P2QIE0_RHIMU</name>
<dbReference type="EMBL" id="GGEC01086275">
    <property type="protein sequence ID" value="MBX66759.1"/>
    <property type="molecule type" value="Transcribed_RNA"/>
</dbReference>
<dbReference type="AlphaFoldDB" id="A0A2P2QIE0"/>
<accession>A0A2P2QIE0</accession>
<sequence length="53" mass="6128">MLPSGNDQLGTLSSKQLRQKLLINKRKYTGSRQTHTYCSHQPIFSLPRKWIGN</sequence>